<organism evidence="1 2">
    <name type="scientific">Methylosinus sporium</name>
    <dbReference type="NCBI Taxonomy" id="428"/>
    <lineage>
        <taxon>Bacteria</taxon>
        <taxon>Pseudomonadati</taxon>
        <taxon>Pseudomonadota</taxon>
        <taxon>Alphaproteobacteria</taxon>
        <taxon>Hyphomicrobiales</taxon>
        <taxon>Methylocystaceae</taxon>
        <taxon>Methylosinus</taxon>
    </lineage>
</organism>
<accession>A0A2U1SSU6</accession>
<protein>
    <submittedName>
        <fullName evidence="1">Uncharacterized protein</fullName>
    </submittedName>
</protein>
<name>A0A2U1SSU6_METSR</name>
<dbReference type="RefSeq" id="WP_108916444.1">
    <property type="nucleotide sequence ID" value="NZ_BGJY01000018.1"/>
</dbReference>
<reference evidence="1 2" key="1">
    <citation type="journal article" date="2018" name="Appl. Microbiol. Biotechnol.">
        <title>Co-cultivation of the strictly anaerobic methanogen Methanosarcina barkeri with aerobic methanotrophs in an oxygen-limited membrane bioreactor.</title>
        <authorList>
            <person name="In 't Zandt M.H."/>
            <person name="van den Bosch T.J.M."/>
            <person name="Rijkers R."/>
            <person name="van Kessel M.A.H.J."/>
            <person name="Jetten M.S.M."/>
            <person name="Welte C.U."/>
        </authorList>
    </citation>
    <scope>NUCLEOTIDE SEQUENCE [LARGE SCALE GENOMIC DNA]</scope>
    <source>
        <strain evidence="1 2">DSM 17706</strain>
    </source>
</reference>
<sequence length="107" mass="12166">MRTFEQIRDDARSATLSDVRRASDRLISSEAEYEARVRFMIGPDSVKMRDTDIAAHCTIKCEKLLALAKRGHWTFSTTEYLGWLALRDAANLRLIVRANGELTRHAG</sequence>
<dbReference type="Proteomes" id="UP000245137">
    <property type="component" value="Unassembled WGS sequence"/>
</dbReference>
<dbReference type="EMBL" id="PUIV01000006">
    <property type="protein sequence ID" value="PWB94691.1"/>
    <property type="molecule type" value="Genomic_DNA"/>
</dbReference>
<dbReference type="AlphaFoldDB" id="A0A2U1SSU6"/>
<proteinExistence type="predicted"/>
<evidence type="ECO:0000313" key="2">
    <source>
        <dbReference type="Proteomes" id="UP000245137"/>
    </source>
</evidence>
<evidence type="ECO:0000313" key="1">
    <source>
        <dbReference type="EMBL" id="PWB94691.1"/>
    </source>
</evidence>
<comment type="caution">
    <text evidence="1">The sequence shown here is derived from an EMBL/GenBank/DDBJ whole genome shotgun (WGS) entry which is preliminary data.</text>
</comment>
<gene>
    <name evidence="1" type="ORF">C5689_06400</name>
</gene>
<keyword evidence="2" id="KW-1185">Reference proteome</keyword>